<keyword evidence="4" id="KW-0067">ATP-binding</keyword>
<dbReference type="Gene3D" id="1.10.510.10">
    <property type="entry name" value="Transferase(Phosphotransferase) domain 1"/>
    <property type="match status" value="1"/>
</dbReference>
<accession>A0A7R9L9A2</accession>
<feature type="transmembrane region" description="Helical" evidence="6">
    <location>
        <begin position="254"/>
        <end position="273"/>
    </location>
</feature>
<evidence type="ECO:0000256" key="1">
    <source>
        <dbReference type="ARBA" id="ARBA00022679"/>
    </source>
</evidence>
<dbReference type="SUPFAM" id="SSF56112">
    <property type="entry name" value="Protein kinase-like (PK-like)"/>
    <property type="match status" value="1"/>
</dbReference>
<feature type="transmembrane region" description="Helical" evidence="6">
    <location>
        <begin position="197"/>
        <end position="215"/>
    </location>
</feature>
<dbReference type="SUPFAM" id="SSF103473">
    <property type="entry name" value="MFS general substrate transporter"/>
    <property type="match status" value="1"/>
</dbReference>
<dbReference type="GO" id="GO:0004694">
    <property type="term" value="F:eukaryotic translation initiation factor 2alpha kinase activity"/>
    <property type="evidence" value="ECO:0007669"/>
    <property type="project" value="TreeGrafter"/>
</dbReference>
<dbReference type="InterPro" id="IPR000719">
    <property type="entry name" value="Prot_kinase_dom"/>
</dbReference>
<evidence type="ECO:0000256" key="2">
    <source>
        <dbReference type="ARBA" id="ARBA00022741"/>
    </source>
</evidence>
<dbReference type="InterPro" id="IPR050339">
    <property type="entry name" value="CC_SR_Kinase"/>
</dbReference>
<feature type="transmembrane region" description="Helical" evidence="6">
    <location>
        <begin position="221"/>
        <end position="242"/>
    </location>
</feature>
<gene>
    <name evidence="8" type="ORF">OSB1V03_LOCUS16995</name>
</gene>
<keyword evidence="6" id="KW-0812">Transmembrane</keyword>
<protein>
    <recommendedName>
        <fullName evidence="7">Protein kinase domain-containing protein</fullName>
    </recommendedName>
</protein>
<evidence type="ECO:0000256" key="5">
    <source>
        <dbReference type="ARBA" id="ARBA00037982"/>
    </source>
</evidence>
<dbReference type="AlphaFoldDB" id="A0A7R9L9A2"/>
<dbReference type="Pfam" id="PF00069">
    <property type="entry name" value="Pkinase"/>
    <property type="match status" value="1"/>
</dbReference>
<dbReference type="GO" id="GO:0005829">
    <property type="term" value="C:cytosol"/>
    <property type="evidence" value="ECO:0007669"/>
    <property type="project" value="TreeGrafter"/>
</dbReference>
<feature type="transmembrane region" description="Helical" evidence="6">
    <location>
        <begin position="59"/>
        <end position="80"/>
    </location>
</feature>
<dbReference type="GO" id="GO:0005634">
    <property type="term" value="C:nucleus"/>
    <property type="evidence" value="ECO:0007669"/>
    <property type="project" value="TreeGrafter"/>
</dbReference>
<dbReference type="PROSITE" id="PS00108">
    <property type="entry name" value="PROTEIN_KINASE_ST"/>
    <property type="match status" value="1"/>
</dbReference>
<evidence type="ECO:0000313" key="9">
    <source>
        <dbReference type="Proteomes" id="UP000759131"/>
    </source>
</evidence>
<keyword evidence="3" id="KW-0418">Kinase</keyword>
<keyword evidence="6" id="KW-0472">Membrane</keyword>
<evidence type="ECO:0000256" key="4">
    <source>
        <dbReference type="ARBA" id="ARBA00022840"/>
    </source>
</evidence>
<keyword evidence="9" id="KW-1185">Reference proteome</keyword>
<dbReference type="GO" id="GO:0005524">
    <property type="term" value="F:ATP binding"/>
    <property type="evidence" value="ECO:0007669"/>
    <property type="project" value="UniProtKB-KW"/>
</dbReference>
<dbReference type="PROSITE" id="PS50011">
    <property type="entry name" value="PROTEIN_KINASE_DOM"/>
    <property type="match status" value="1"/>
</dbReference>
<dbReference type="Proteomes" id="UP000759131">
    <property type="component" value="Unassembled WGS sequence"/>
</dbReference>
<dbReference type="PANTHER" id="PTHR11042">
    <property type="entry name" value="EUKARYOTIC TRANSLATION INITIATION FACTOR 2-ALPHA KINASE EIF2-ALPHA KINASE -RELATED"/>
    <property type="match status" value="1"/>
</dbReference>
<keyword evidence="1" id="KW-0808">Transferase</keyword>
<evidence type="ECO:0000256" key="3">
    <source>
        <dbReference type="ARBA" id="ARBA00022777"/>
    </source>
</evidence>
<keyword evidence="2" id="KW-0547">Nucleotide-binding</keyword>
<feature type="domain" description="Protein kinase" evidence="7">
    <location>
        <begin position="222"/>
        <end position="434"/>
    </location>
</feature>
<sequence>MFGIGHTFGPFIEKPYLTGDQFAGLTQDNRNALLAKNISVRKADIAGIDDTDVRRHKLMIPYLICGSIHILGPILLAIVFKARRTTLDAKLNSVTSSDTNVILNNNNNNAPGNGKTKLLENMPEQKLTMILLVSVMLAFFSASESIFFAFSATYFQYIPLRLSASSAAQLVSIMALTFTISRGVAILLAMRTSPENIIASFLVILLVSMVTLYFSTNSLPMLWFSIMLMSFGFSPIYASIFSFMGRYLEFTNRLGTVLLLSANSLNLVLPGLLGTYIEVMPNIFLTTLIVPVVLGEYYDSWTEDIHLYIQMEYCPQTLASVLKNKHQVFGRQSAEPMNIFEYFISCEILWELLRCLKFIHEFLPPIIHRDIKPDNILISMNNTHIKLGDFGLATEHERLSKSHTQNIGTVNYMAPEMGFLPTYGCKVDLLLPNI</sequence>
<name>A0A7R9L9A2_9ACAR</name>
<dbReference type="InterPro" id="IPR008271">
    <property type="entry name" value="Ser/Thr_kinase_AS"/>
</dbReference>
<dbReference type="SMART" id="SM00220">
    <property type="entry name" value="S_TKc"/>
    <property type="match status" value="1"/>
</dbReference>
<dbReference type="EMBL" id="CAJPIZ010019716">
    <property type="protein sequence ID" value="CAG2117040.1"/>
    <property type="molecule type" value="Genomic_DNA"/>
</dbReference>
<dbReference type="OrthoDB" id="10471854at2759"/>
<feature type="transmembrane region" description="Helical" evidence="6">
    <location>
        <begin position="127"/>
        <end position="150"/>
    </location>
</feature>
<organism evidence="8">
    <name type="scientific">Medioppia subpectinata</name>
    <dbReference type="NCBI Taxonomy" id="1979941"/>
    <lineage>
        <taxon>Eukaryota</taxon>
        <taxon>Metazoa</taxon>
        <taxon>Ecdysozoa</taxon>
        <taxon>Arthropoda</taxon>
        <taxon>Chelicerata</taxon>
        <taxon>Arachnida</taxon>
        <taxon>Acari</taxon>
        <taxon>Acariformes</taxon>
        <taxon>Sarcoptiformes</taxon>
        <taxon>Oribatida</taxon>
        <taxon>Brachypylina</taxon>
        <taxon>Oppioidea</taxon>
        <taxon>Oppiidae</taxon>
        <taxon>Medioppia</taxon>
    </lineage>
</organism>
<evidence type="ECO:0000313" key="8">
    <source>
        <dbReference type="EMBL" id="CAD7637452.1"/>
    </source>
</evidence>
<keyword evidence="6" id="KW-1133">Transmembrane helix</keyword>
<dbReference type="PANTHER" id="PTHR11042:SF136">
    <property type="entry name" value="EIF-2-ALPHA KINASE GCN2"/>
    <property type="match status" value="1"/>
</dbReference>
<feature type="transmembrane region" description="Helical" evidence="6">
    <location>
        <begin position="170"/>
        <end position="190"/>
    </location>
</feature>
<dbReference type="EMBL" id="OC874291">
    <property type="protein sequence ID" value="CAD7637452.1"/>
    <property type="molecule type" value="Genomic_DNA"/>
</dbReference>
<dbReference type="Gene3D" id="1.20.1250.20">
    <property type="entry name" value="MFS general substrate transporter like domains"/>
    <property type="match status" value="1"/>
</dbReference>
<dbReference type="InterPro" id="IPR036259">
    <property type="entry name" value="MFS_trans_sf"/>
</dbReference>
<proteinExistence type="inferred from homology"/>
<dbReference type="InterPro" id="IPR011009">
    <property type="entry name" value="Kinase-like_dom_sf"/>
</dbReference>
<evidence type="ECO:0000259" key="7">
    <source>
        <dbReference type="PROSITE" id="PS50011"/>
    </source>
</evidence>
<evidence type="ECO:0000256" key="6">
    <source>
        <dbReference type="SAM" id="Phobius"/>
    </source>
</evidence>
<comment type="similarity">
    <text evidence="5">Belongs to the protein kinase superfamily. Ser/Thr protein kinase family. GCN2 subfamily.</text>
</comment>
<reference evidence="8" key="1">
    <citation type="submission" date="2020-11" db="EMBL/GenBank/DDBJ databases">
        <authorList>
            <person name="Tran Van P."/>
        </authorList>
    </citation>
    <scope>NUCLEOTIDE SEQUENCE</scope>
</reference>